<proteinExistence type="predicted"/>
<dbReference type="SUPFAM" id="SSF54001">
    <property type="entry name" value="Cysteine proteinases"/>
    <property type="match status" value="1"/>
</dbReference>
<evidence type="ECO:0000256" key="1">
    <source>
        <dbReference type="SAM" id="MobiDB-lite"/>
    </source>
</evidence>
<accession>E9B6C1</accession>
<reference evidence="3 4" key="1">
    <citation type="journal article" date="2011" name="Genome Res.">
        <title>Chromosome and gene copy number variation allow major structural change between species and strains of Leishmania.</title>
        <authorList>
            <person name="Rogers M.B."/>
            <person name="Hilley J.D."/>
            <person name="Dickens N.J."/>
            <person name="Wilkes J."/>
            <person name="Bates P.A."/>
            <person name="Depledge D.P."/>
            <person name="Harris D."/>
            <person name="Her Y."/>
            <person name="Herzyk P."/>
            <person name="Imamura H."/>
            <person name="Otto T.D."/>
            <person name="Sanders M."/>
            <person name="Seeger K."/>
            <person name="Dujardin J.C."/>
            <person name="Berriman M."/>
            <person name="Smith D.F."/>
            <person name="Hertz-Fowler C."/>
            <person name="Mottram J.C."/>
        </authorList>
    </citation>
    <scope>NUCLEOTIDE SEQUENCE [LARGE SCALE GENOMIC DNA]</scope>
    <source>
        <strain evidence="3 4">MHOM/GT/2001/U1103</strain>
    </source>
</reference>
<feature type="domain" description="USP" evidence="2">
    <location>
        <begin position="455"/>
        <end position="914"/>
    </location>
</feature>
<dbReference type="GO" id="GO:0004843">
    <property type="term" value="F:cysteine-type deubiquitinase activity"/>
    <property type="evidence" value="ECO:0007669"/>
    <property type="project" value="InterPro"/>
</dbReference>
<dbReference type="PhylomeDB" id="E9B6C1"/>
<dbReference type="InterPro" id="IPR050185">
    <property type="entry name" value="Ub_carboxyl-term_hydrolase"/>
</dbReference>
<dbReference type="InterPro" id="IPR018200">
    <property type="entry name" value="USP_CS"/>
</dbReference>
<dbReference type="PANTHER" id="PTHR21646">
    <property type="entry name" value="UBIQUITIN CARBOXYL-TERMINAL HYDROLASE"/>
    <property type="match status" value="1"/>
</dbReference>
<feature type="region of interest" description="Disordered" evidence="1">
    <location>
        <begin position="854"/>
        <end position="874"/>
    </location>
</feature>
<dbReference type="EMBL" id="FR799587">
    <property type="protein sequence ID" value="CBZ30793.1"/>
    <property type="molecule type" value="Genomic_DNA"/>
</dbReference>
<dbReference type="Proteomes" id="UP000007259">
    <property type="component" value="Chromosome 34"/>
</dbReference>
<dbReference type="GO" id="GO:0016579">
    <property type="term" value="P:protein deubiquitination"/>
    <property type="evidence" value="ECO:0007669"/>
    <property type="project" value="InterPro"/>
</dbReference>
<evidence type="ECO:0000313" key="3">
    <source>
        <dbReference type="EMBL" id="CBZ30793.1"/>
    </source>
</evidence>
<keyword evidence="4" id="KW-1185">Reference proteome</keyword>
<organism evidence="3 4">
    <name type="scientific">Leishmania mexicana (strain MHOM/GT/2001/U1103)</name>
    <dbReference type="NCBI Taxonomy" id="929439"/>
    <lineage>
        <taxon>Eukaryota</taxon>
        <taxon>Discoba</taxon>
        <taxon>Euglenozoa</taxon>
        <taxon>Kinetoplastea</taxon>
        <taxon>Metakinetoplastina</taxon>
        <taxon>Trypanosomatida</taxon>
        <taxon>Trypanosomatidae</taxon>
        <taxon>Leishmaniinae</taxon>
        <taxon>Leishmania</taxon>
    </lineage>
</organism>
<dbReference type="FunFam" id="3.90.70.10:FF:000232">
    <property type="entry name" value="Ubiquitin carboxyl-terminal hydrolase, putative"/>
    <property type="match status" value="1"/>
</dbReference>
<dbReference type="AlphaFoldDB" id="E9B6C1"/>
<dbReference type="OMA" id="LYSVCCH"/>
<feature type="region of interest" description="Disordered" evidence="1">
    <location>
        <begin position="351"/>
        <end position="426"/>
    </location>
</feature>
<gene>
    <name evidence="3" type="ORF">LMXM_34_2410</name>
</gene>
<dbReference type="PROSITE" id="PS00973">
    <property type="entry name" value="USP_2"/>
    <property type="match status" value="1"/>
</dbReference>
<dbReference type="RefSeq" id="XP_003879238.1">
    <property type="nucleotide sequence ID" value="XM_003879189.1"/>
</dbReference>
<dbReference type="InterPro" id="IPR001394">
    <property type="entry name" value="Peptidase_C19_UCH"/>
</dbReference>
<feature type="compositionally biased region" description="Low complexity" evidence="1">
    <location>
        <begin position="45"/>
        <end position="58"/>
    </location>
</feature>
<dbReference type="OrthoDB" id="265306at2759"/>
<dbReference type="InterPro" id="IPR028889">
    <property type="entry name" value="USP"/>
</dbReference>
<feature type="compositionally biased region" description="Polar residues" evidence="1">
    <location>
        <begin position="1"/>
        <end position="16"/>
    </location>
</feature>
<dbReference type="PROSITE" id="PS50235">
    <property type="entry name" value="USP_3"/>
    <property type="match status" value="1"/>
</dbReference>
<sequence length="922" mass="98867">MSDTTGDPSLLSQLQGSKAVVKRRRSMGTKSSTAFSPVKRRSPKSSATGATAAASTAAPAPPVLAFRKYKTTKTTARDADGNTAPNENGGHGDDHRPLEASPGDLQNFTTSLERKSLTAINRSAELPCVLGTDSPSAAQASSPHEDSHGCQDSASIKEPLTGASVSTSCEALSSGANEGANVVNTDALQPLRRPSRAAENGSPESDTAAAEESLCSQTGGGAFKNADTTKHRAGDGSLRLCSSNAATQKTTSPPRARLNQPSKDICPSSPSTAEGISPPNVSENLDGTIKPTAMIENADSSNVLVSRPLSASHSLSKGSADDATSIASAGQAVQGRDEAGAARVLLVVPELSPRNGSSPPHQSLSHVDGPPPLQSRAGVTAMGERNNTDSIDSFSDKGSLASRTLGLKPQAPPVQPSESAEANKSSLSTSNRSFSFVSAKAVSALSISRLHAAPIPLRNFGATCYLNAVVQCLLCTPDLLHTLNNDRKRIVREWERSYRSEGKRKSDDAQRRSCAERKAPATSSLIDLGTAHPVHHIPVPQLLLSLKAACAECNKEFSSNGQKDAHEFLITLLGVIDKEVSRSKSDSQETFKDFEDEKKSDAYARWVSWMQQESNSTVYDVFGGITGCTVKCSSCELTSYRFEVLLHISLPISYRSRSQGGRTAIQLSNRGLDDQEEPKQVAAVDELLREMFFSKRGESLNGPMQLRCDRCKQRRDKSLWYSMEYWSPILVLHLKRFNNAGVKNEAAVVFPYTFHPHRYVKYQLYGVCCHRGTSSSGHYTAYTYVEEEDKKAVVRKKALAVAAVSNSYQSALKGARCDRIVSPLTLLGGGDTGIFAWSNGVSVRNGGSMVRAGSDTFSQKGNGRADGKDQARSAGKTAKAGKWYLCNDKNITEVTAPDVLSMTKEAYILFYRRVDDEDVTII</sequence>
<feature type="region of interest" description="Disordered" evidence="1">
    <location>
        <begin position="496"/>
        <end position="517"/>
    </location>
</feature>
<dbReference type="VEuPathDB" id="TriTrypDB:LmxM.34.2410"/>
<dbReference type="GeneID" id="13450956"/>
<feature type="compositionally biased region" description="Polar residues" evidence="1">
    <location>
        <begin position="354"/>
        <end position="365"/>
    </location>
</feature>
<name>E9B6C1_LEIMU</name>
<dbReference type="Gene3D" id="3.90.70.10">
    <property type="entry name" value="Cysteine proteinases"/>
    <property type="match status" value="1"/>
</dbReference>
<keyword evidence="3" id="KW-0378">Hydrolase</keyword>
<feature type="compositionally biased region" description="Polar residues" evidence="1">
    <location>
        <begin position="240"/>
        <end position="253"/>
    </location>
</feature>
<feature type="compositionally biased region" description="Polar residues" evidence="1">
    <location>
        <begin position="133"/>
        <end position="142"/>
    </location>
</feature>
<feature type="compositionally biased region" description="Polar residues" evidence="1">
    <location>
        <begin position="163"/>
        <end position="187"/>
    </location>
</feature>
<dbReference type="InterPro" id="IPR038765">
    <property type="entry name" value="Papain-like_cys_pep_sf"/>
</dbReference>
<feature type="compositionally biased region" description="Polar residues" evidence="1">
    <location>
        <begin position="268"/>
        <end position="282"/>
    </location>
</feature>
<evidence type="ECO:0000259" key="2">
    <source>
        <dbReference type="PROSITE" id="PS50235"/>
    </source>
</evidence>
<dbReference type="KEGG" id="lmi:LMXM_34_2410"/>
<protein>
    <submittedName>
        <fullName evidence="3">Ubiquitin hydrolase, putative,cysteine peptidase,Clan CA, family C19</fullName>
    </submittedName>
</protein>
<evidence type="ECO:0000313" key="4">
    <source>
        <dbReference type="Proteomes" id="UP000007259"/>
    </source>
</evidence>
<feature type="region of interest" description="Disordered" evidence="1">
    <location>
        <begin position="129"/>
        <end position="282"/>
    </location>
</feature>
<feature type="region of interest" description="Disordered" evidence="1">
    <location>
        <begin position="1"/>
        <end position="108"/>
    </location>
</feature>
<dbReference type="Pfam" id="PF00443">
    <property type="entry name" value="UCH"/>
    <property type="match status" value="1"/>
</dbReference>